<evidence type="ECO:0000313" key="6">
    <source>
        <dbReference type="Proteomes" id="UP000070700"/>
    </source>
</evidence>
<evidence type="ECO:0000256" key="1">
    <source>
        <dbReference type="ARBA" id="ARBA00006484"/>
    </source>
</evidence>
<dbReference type="SUPFAM" id="SSF51735">
    <property type="entry name" value="NAD(P)-binding Rossmann-fold domains"/>
    <property type="match status" value="1"/>
</dbReference>
<evidence type="ECO:0000313" key="5">
    <source>
        <dbReference type="EMBL" id="KUJ15120.1"/>
    </source>
</evidence>
<evidence type="ECO:0000256" key="2">
    <source>
        <dbReference type="ARBA" id="ARBA00022857"/>
    </source>
</evidence>
<dbReference type="PRINTS" id="PR00080">
    <property type="entry name" value="SDRFAMILY"/>
</dbReference>
<dbReference type="InterPro" id="IPR036291">
    <property type="entry name" value="NAD(P)-bd_dom_sf"/>
</dbReference>
<dbReference type="Pfam" id="PF00106">
    <property type="entry name" value="adh_short"/>
    <property type="match status" value="1"/>
</dbReference>
<accession>A0A194X4L6</accession>
<dbReference type="InterPro" id="IPR052178">
    <property type="entry name" value="Sec_Metab_Biosynth_SDR"/>
</dbReference>
<dbReference type="InParanoid" id="A0A194X4L6"/>
<keyword evidence="6" id="KW-1185">Reference proteome</keyword>
<dbReference type="AlphaFoldDB" id="A0A194X4L6"/>
<dbReference type="Proteomes" id="UP000070700">
    <property type="component" value="Unassembled WGS sequence"/>
</dbReference>
<comment type="similarity">
    <text evidence="1 4">Belongs to the short-chain dehydrogenases/reductases (SDR) family.</text>
</comment>
<dbReference type="EMBL" id="KQ947418">
    <property type="protein sequence ID" value="KUJ15120.1"/>
    <property type="molecule type" value="Genomic_DNA"/>
</dbReference>
<dbReference type="KEGG" id="psco:LY89DRAFT_735254"/>
<dbReference type="InterPro" id="IPR002347">
    <property type="entry name" value="SDR_fam"/>
</dbReference>
<dbReference type="PANTHER" id="PTHR43618">
    <property type="entry name" value="7-ALPHA-HYDROXYSTEROID DEHYDROGENASE"/>
    <property type="match status" value="1"/>
</dbReference>
<dbReference type="Gene3D" id="3.40.50.720">
    <property type="entry name" value="NAD(P)-binding Rossmann-like Domain"/>
    <property type="match status" value="1"/>
</dbReference>
<dbReference type="GeneID" id="28829717"/>
<organism evidence="5 6">
    <name type="scientific">Mollisia scopiformis</name>
    <name type="common">Conifer needle endophyte fungus</name>
    <name type="synonym">Phialocephala scopiformis</name>
    <dbReference type="NCBI Taxonomy" id="149040"/>
    <lineage>
        <taxon>Eukaryota</taxon>
        <taxon>Fungi</taxon>
        <taxon>Dikarya</taxon>
        <taxon>Ascomycota</taxon>
        <taxon>Pezizomycotina</taxon>
        <taxon>Leotiomycetes</taxon>
        <taxon>Helotiales</taxon>
        <taxon>Mollisiaceae</taxon>
        <taxon>Mollisia</taxon>
    </lineage>
</organism>
<sequence>MTSTEIGNLFSVKGRTALVTGGTSGIGLMSAKGLVTNGARVYVCGLESDPIADVEKELNELGKSSGGSAYGFPCDLTSKEGIEAVSTQLRSHESHLDILISNAGIRRDPPIPCNPLTASLTELQTSLWSSKHEDWTRSFQINTMAHYYLSVALLDLLVAAGDIDMPDGSKGRDHGRGVVVVTSSIASLHNATNVDMMSYASTKAATDHLVSLLAAKFARWYVRVVGINPGFVPSNMNPMGTGKGADIFGDLVQKVPAKRAGETDDLAGIILFLVSKAGAYVDGRCIAIDGGRTLFANGQV</sequence>
<evidence type="ECO:0000256" key="3">
    <source>
        <dbReference type="ARBA" id="ARBA00023002"/>
    </source>
</evidence>
<gene>
    <name evidence="5" type="ORF">LY89DRAFT_735254</name>
</gene>
<protein>
    <submittedName>
        <fullName evidence="5">NAD(P)-binding protein</fullName>
    </submittedName>
</protein>
<dbReference type="OrthoDB" id="2898618at2759"/>
<dbReference type="GO" id="GO:0016491">
    <property type="term" value="F:oxidoreductase activity"/>
    <property type="evidence" value="ECO:0007669"/>
    <property type="project" value="UniProtKB-KW"/>
</dbReference>
<name>A0A194X4L6_MOLSC</name>
<keyword evidence="3" id="KW-0560">Oxidoreductase</keyword>
<reference evidence="5 6" key="1">
    <citation type="submission" date="2015-10" db="EMBL/GenBank/DDBJ databases">
        <title>Full genome of DAOMC 229536 Phialocephala scopiformis, a fungal endophyte of spruce producing the potent anti-insectan compound rugulosin.</title>
        <authorList>
            <consortium name="DOE Joint Genome Institute"/>
            <person name="Walker A.K."/>
            <person name="Frasz S.L."/>
            <person name="Seifert K.A."/>
            <person name="Miller J.D."/>
            <person name="Mondo S.J."/>
            <person name="Labutti K."/>
            <person name="Lipzen A."/>
            <person name="Dockter R."/>
            <person name="Kennedy M."/>
            <person name="Grigoriev I.V."/>
            <person name="Spatafora J.W."/>
        </authorList>
    </citation>
    <scope>NUCLEOTIDE SEQUENCE [LARGE SCALE GENOMIC DNA]</scope>
    <source>
        <strain evidence="5 6">CBS 120377</strain>
    </source>
</reference>
<proteinExistence type="inferred from homology"/>
<dbReference type="PROSITE" id="PS00061">
    <property type="entry name" value="ADH_SHORT"/>
    <property type="match status" value="1"/>
</dbReference>
<dbReference type="PANTHER" id="PTHR43618:SF4">
    <property type="entry name" value="SHORT CHAIN DEHYDROGENASE_REDUCTASE FAMILY (AFU_ORTHOLOGUE AFUA_7G04540)"/>
    <property type="match status" value="1"/>
</dbReference>
<keyword evidence="2" id="KW-0521">NADP</keyword>
<dbReference type="CDD" id="cd05233">
    <property type="entry name" value="SDR_c"/>
    <property type="match status" value="1"/>
</dbReference>
<dbReference type="RefSeq" id="XP_018069475.1">
    <property type="nucleotide sequence ID" value="XM_018219991.1"/>
</dbReference>
<dbReference type="PRINTS" id="PR00081">
    <property type="entry name" value="GDHRDH"/>
</dbReference>
<evidence type="ECO:0000256" key="4">
    <source>
        <dbReference type="RuleBase" id="RU000363"/>
    </source>
</evidence>
<dbReference type="InterPro" id="IPR020904">
    <property type="entry name" value="Sc_DH/Rdtase_CS"/>
</dbReference>